<organism evidence="1 2">
    <name type="scientific">Enterococcus durans</name>
    <dbReference type="NCBI Taxonomy" id="53345"/>
    <lineage>
        <taxon>Bacteria</taxon>
        <taxon>Bacillati</taxon>
        <taxon>Bacillota</taxon>
        <taxon>Bacilli</taxon>
        <taxon>Lactobacillales</taxon>
        <taxon>Enterococcaceae</taxon>
        <taxon>Enterococcus</taxon>
    </lineage>
</organism>
<protein>
    <submittedName>
        <fullName evidence="1">Uncharacterized protein</fullName>
    </submittedName>
</protein>
<gene>
    <name evidence="1" type="ORF">EA71_00028</name>
</gene>
<reference evidence="1 2" key="1">
    <citation type="submission" date="2015-06" db="EMBL/GenBank/DDBJ databases">
        <title>The Genome Sequence of Enterococcus durans 4EA1.</title>
        <authorList>
            <consortium name="The Broad Institute Genomics Platform"/>
            <consortium name="The Broad Institute Genome Sequencing Center for Infectious Disease"/>
            <person name="Earl A.M."/>
            <person name="Van Tyne D."/>
            <person name="Lebreton F."/>
            <person name="Saavedra J.T."/>
            <person name="Gilmore M.S."/>
            <person name="Manson Mcguire A."/>
            <person name="Clock S."/>
            <person name="Crupain M."/>
            <person name="Rangan U."/>
            <person name="Young S."/>
            <person name="Abouelleil A."/>
            <person name="Cao P."/>
            <person name="Chapman S.B."/>
            <person name="Griggs A."/>
            <person name="Priest M."/>
            <person name="Shea T."/>
            <person name="Wortman J."/>
            <person name="Nusbaum C."/>
            <person name="Birren B."/>
        </authorList>
    </citation>
    <scope>NUCLEOTIDE SEQUENCE [LARGE SCALE GENOMIC DNA]</scope>
    <source>
        <strain evidence="1 2">4EA1</strain>
    </source>
</reference>
<dbReference type="EMBL" id="LEPB01000001">
    <property type="protein sequence ID" value="RCA11824.1"/>
    <property type="molecule type" value="Genomic_DNA"/>
</dbReference>
<dbReference type="Proteomes" id="UP000252797">
    <property type="component" value="Unassembled WGS sequence"/>
</dbReference>
<dbReference type="RefSeq" id="WP_113845063.1">
    <property type="nucleotide sequence ID" value="NZ_LEPB01000001.1"/>
</dbReference>
<comment type="caution">
    <text evidence="1">The sequence shown here is derived from an EMBL/GenBank/DDBJ whole genome shotgun (WGS) entry which is preliminary data.</text>
</comment>
<name>A0A367CGY1_9ENTE</name>
<dbReference type="AlphaFoldDB" id="A0A367CGY1"/>
<evidence type="ECO:0000313" key="1">
    <source>
        <dbReference type="EMBL" id="RCA11824.1"/>
    </source>
</evidence>
<accession>A0A367CGY1</accession>
<sequence length="380" mass="44479">MSIYDLFRERKQAKLVRLVMRKRQRYLNSEEYVKNMCSTIIQNLNLMGNPIQEKMKKVPNAVIELMPIYQQMLDLHSDKFPDRNIPLLKESFQKSLYSSVETKLLPFYLNDLKEDHPDSFLLLPINVCMKLQNGEDGYHGMDVIIRKVRGDFEVATYDKAQIRIISPDSQSIQKKLRAAVYIDDQKKQITPIYIYKIKNSPQKVKAITQALRIGRLHLNWFERNELIKGPFEEYRPLHLFSRCAKKEYYSNDLATSQYVQDNCMVNNLNGAMKYILGVKKQVKIKNQIFYKSSIPNLSNGDFKKELTQLAIVHLKNSGASSKTLKILQQALVTYLDEKGKRTEVPQQEKISYKLKKGKETHHAWLQKTLRSQDLKIKQSR</sequence>
<evidence type="ECO:0000313" key="2">
    <source>
        <dbReference type="Proteomes" id="UP000252797"/>
    </source>
</evidence>
<proteinExistence type="predicted"/>